<evidence type="ECO:0000313" key="3">
    <source>
        <dbReference type="EMBL" id="KAG9323046.1"/>
    </source>
</evidence>
<proteinExistence type="predicted"/>
<name>A0A9P8CY45_MORAP</name>
<evidence type="ECO:0008006" key="5">
    <source>
        <dbReference type="Google" id="ProtNLM"/>
    </source>
</evidence>
<evidence type="ECO:0000256" key="2">
    <source>
        <dbReference type="SAM" id="Phobius"/>
    </source>
</evidence>
<sequence>MSAGVGLNKWTQGRAVSRRASSKGEERQLSQAQTRERDVCYTTERHVTFGDRQRGGMQPTWPPSFCFASSHTGQNTWRQPPQNQIRMRKTAPRALLLSCVLIALCHPSATNATSSQGAFAAAKDTAPILKAPEAFHEELVLKPLNDGSVYSHFQFTTHIGTMMDEEHFDGAASNLFKHYNLFPRSIGQILHSFDVEELHLTFTQGRWHYGDWGYPIAPSAGTGVELWAWLNGDNSQVSANWKGLTNTLSGLFCASLNFIDDTITIEPKLSFRHEGLYNVHSHSPFSTQQTSSADSNSTNASPKRLRYGSLPHENVCTENLTPWIKLLPCKSKAGIASLLKSHKLFDTRFYSMAIHIRPVCEDEHCKVKSLELVQTISTVFDMARKDGSFNWSISELFERDITQACPLATTSKVILHLPQTTQLAHQYELVPFPPQGILTVGSTEESRQEIAVYDLKTLLSETQIDSPFQLSMQWQDSRPKSVRAVSPGIVAHRYFTGYGQERGGLAIEIQNNNAQDVEAIYLDTLPWYLKLYLHTFSIELDGKTLDNHRDLVKKMLYQPAVDRARPAVLELALVLPARSMVKFSVSFDKVFLKYTEHPPDANRGFDVGCAVITALLPRERGQIGYGSLDHMRIYQEREASLVQSSRLEAVGEARQDEARQDEQDKIRVYTETLLVSLPTPDFSMPYNVITLTCTVIALFFGSMFNLMTRNFEVVEQTKPKEDKGKGKKEDATK</sequence>
<keyword evidence="2" id="KW-1133">Transmembrane helix</keyword>
<gene>
    <name evidence="3" type="ORF">KVV02_001701</name>
</gene>
<dbReference type="Pfam" id="PF04113">
    <property type="entry name" value="Gpi16"/>
    <property type="match status" value="1"/>
</dbReference>
<feature type="compositionally biased region" description="Basic and acidic residues" evidence="1">
    <location>
        <begin position="22"/>
        <end position="36"/>
    </location>
</feature>
<organism evidence="3 4">
    <name type="scientific">Mortierella alpina</name>
    <name type="common">Oleaginous fungus</name>
    <name type="synonym">Mortierella renispora</name>
    <dbReference type="NCBI Taxonomy" id="64518"/>
    <lineage>
        <taxon>Eukaryota</taxon>
        <taxon>Fungi</taxon>
        <taxon>Fungi incertae sedis</taxon>
        <taxon>Mucoromycota</taxon>
        <taxon>Mortierellomycotina</taxon>
        <taxon>Mortierellomycetes</taxon>
        <taxon>Mortierellales</taxon>
        <taxon>Mortierellaceae</taxon>
        <taxon>Mortierella</taxon>
    </lineage>
</organism>
<dbReference type="InterPro" id="IPR007245">
    <property type="entry name" value="PIG-T"/>
</dbReference>
<feature type="transmembrane region" description="Helical" evidence="2">
    <location>
        <begin position="684"/>
        <end position="706"/>
    </location>
</feature>
<keyword evidence="2" id="KW-0812">Transmembrane</keyword>
<accession>A0A9P8CY45</accession>
<feature type="compositionally biased region" description="Low complexity" evidence="1">
    <location>
        <begin position="286"/>
        <end position="301"/>
    </location>
</feature>
<evidence type="ECO:0000256" key="1">
    <source>
        <dbReference type="SAM" id="MobiDB-lite"/>
    </source>
</evidence>
<dbReference type="EMBL" id="JAIFTL010000118">
    <property type="protein sequence ID" value="KAG9323046.1"/>
    <property type="molecule type" value="Genomic_DNA"/>
</dbReference>
<comment type="caution">
    <text evidence="3">The sequence shown here is derived from an EMBL/GenBank/DDBJ whole genome shotgun (WGS) entry which is preliminary data.</text>
</comment>
<feature type="region of interest" description="Disordered" evidence="1">
    <location>
        <begin position="284"/>
        <end position="303"/>
    </location>
</feature>
<reference evidence="3" key="1">
    <citation type="submission" date="2021-07" db="EMBL/GenBank/DDBJ databases">
        <title>Draft genome of Mortierella alpina, strain LL118, isolated from an aspen leaf litter sample.</title>
        <authorList>
            <person name="Yang S."/>
            <person name="Vinatzer B.A."/>
        </authorList>
    </citation>
    <scope>NUCLEOTIDE SEQUENCE</scope>
    <source>
        <strain evidence="3">LL118</strain>
    </source>
</reference>
<evidence type="ECO:0000313" key="4">
    <source>
        <dbReference type="Proteomes" id="UP000717515"/>
    </source>
</evidence>
<keyword evidence="2" id="KW-0472">Membrane</keyword>
<feature type="region of interest" description="Disordered" evidence="1">
    <location>
        <begin position="1"/>
        <end position="36"/>
    </location>
</feature>
<dbReference type="Proteomes" id="UP000717515">
    <property type="component" value="Unassembled WGS sequence"/>
</dbReference>
<dbReference type="GO" id="GO:0042765">
    <property type="term" value="C:GPI-anchor transamidase complex"/>
    <property type="evidence" value="ECO:0007669"/>
    <property type="project" value="InterPro"/>
</dbReference>
<dbReference type="AlphaFoldDB" id="A0A9P8CY45"/>
<dbReference type="PANTHER" id="PTHR12959">
    <property type="entry name" value="GPI TRANSAMIDASE COMPONENT PIG-T-RELATED"/>
    <property type="match status" value="1"/>
</dbReference>
<protein>
    <recommendedName>
        <fullName evidence="5">GPI transamidase component PIG-T</fullName>
    </recommendedName>
</protein>
<dbReference type="GO" id="GO:0016255">
    <property type="term" value="P:attachment of GPI anchor to protein"/>
    <property type="evidence" value="ECO:0007669"/>
    <property type="project" value="InterPro"/>
</dbReference>
<dbReference type="PANTHER" id="PTHR12959:SF11">
    <property type="entry name" value="GPI TRANSAMIDASE COMPONENT PIG-T"/>
    <property type="match status" value="1"/>
</dbReference>